<keyword evidence="1" id="KW-1133">Transmembrane helix</keyword>
<dbReference type="EMBL" id="CAJQZC010000003">
    <property type="protein sequence ID" value="CAG4895367.1"/>
    <property type="molecule type" value="Genomic_DNA"/>
</dbReference>
<feature type="domain" description="Anti-sigma K factor RskA C-terminal" evidence="2">
    <location>
        <begin position="114"/>
        <end position="249"/>
    </location>
</feature>
<keyword evidence="4" id="KW-1185">Reference proteome</keyword>
<dbReference type="GO" id="GO:0005886">
    <property type="term" value="C:plasma membrane"/>
    <property type="evidence" value="ECO:0007669"/>
    <property type="project" value="InterPro"/>
</dbReference>
<sequence length="259" mass="27865">MDLHRHPETVDMLAAEYVVGTLRGGARRRLQRYAEHDPVIRRAVNDWESRLAPMTELAPARMPPARVWQAIEEQLGFAARRQLEARTTQAARPEPRTWFENLAFWRGWAIGITALAAVALVLAVRGLLPHGPTQPVEAPQVAGQPALAITHVAVLSDKKSDAVILISWDSAHAAVRLHRLTDAAPPAGKTLQLWGLPASGHPVSLGVMPDHGDATLPTGQQKPQHYPALAVSIEPVGGSPNPNGPTGPVVFSGKLLPVS</sequence>
<keyword evidence="1" id="KW-0472">Membrane</keyword>
<dbReference type="Pfam" id="PF10099">
    <property type="entry name" value="RskA_C"/>
    <property type="match status" value="1"/>
</dbReference>
<dbReference type="InterPro" id="IPR018764">
    <property type="entry name" value="RskA_C"/>
</dbReference>
<reference evidence="3" key="1">
    <citation type="submission" date="2021-04" db="EMBL/GenBank/DDBJ databases">
        <authorList>
            <person name="Vanwijnsberghe S."/>
        </authorList>
    </citation>
    <scope>NUCLEOTIDE SEQUENCE</scope>
    <source>
        <strain evidence="3">LMG 31841</strain>
    </source>
</reference>
<gene>
    <name evidence="3" type="ORF">LMG31841_02131</name>
</gene>
<protein>
    <recommendedName>
        <fullName evidence="2">Anti-sigma K factor RskA C-terminal domain-containing protein</fullName>
    </recommendedName>
</protein>
<evidence type="ECO:0000313" key="3">
    <source>
        <dbReference type="EMBL" id="CAG4895367.1"/>
    </source>
</evidence>
<dbReference type="Proteomes" id="UP000789704">
    <property type="component" value="Unassembled WGS sequence"/>
</dbReference>
<dbReference type="InterPro" id="IPR051474">
    <property type="entry name" value="Anti-sigma-K/W_factor"/>
</dbReference>
<dbReference type="PANTHER" id="PTHR37461">
    <property type="entry name" value="ANTI-SIGMA-K FACTOR RSKA"/>
    <property type="match status" value="1"/>
</dbReference>
<keyword evidence="1" id="KW-0812">Transmembrane</keyword>
<proteinExistence type="predicted"/>
<dbReference type="GO" id="GO:0006417">
    <property type="term" value="P:regulation of translation"/>
    <property type="evidence" value="ECO:0007669"/>
    <property type="project" value="TreeGrafter"/>
</dbReference>
<dbReference type="AlphaFoldDB" id="A0A9N8RWF2"/>
<evidence type="ECO:0000313" key="4">
    <source>
        <dbReference type="Proteomes" id="UP000789704"/>
    </source>
</evidence>
<comment type="caution">
    <text evidence="3">The sequence shown here is derived from an EMBL/GenBank/DDBJ whole genome shotgun (WGS) entry which is preliminary data.</text>
</comment>
<evidence type="ECO:0000256" key="1">
    <source>
        <dbReference type="SAM" id="Phobius"/>
    </source>
</evidence>
<dbReference type="GO" id="GO:0016989">
    <property type="term" value="F:sigma factor antagonist activity"/>
    <property type="evidence" value="ECO:0007669"/>
    <property type="project" value="TreeGrafter"/>
</dbReference>
<name>A0A9N8RWF2_9BURK</name>
<evidence type="ECO:0000259" key="2">
    <source>
        <dbReference type="Pfam" id="PF10099"/>
    </source>
</evidence>
<dbReference type="RefSeq" id="WP_228876210.1">
    <property type="nucleotide sequence ID" value="NZ_CAJQYX010000001.1"/>
</dbReference>
<accession>A0A9N8RWF2</accession>
<feature type="transmembrane region" description="Helical" evidence="1">
    <location>
        <begin position="103"/>
        <end position="124"/>
    </location>
</feature>
<dbReference type="PANTHER" id="PTHR37461:SF1">
    <property type="entry name" value="ANTI-SIGMA-K FACTOR RSKA"/>
    <property type="match status" value="1"/>
</dbReference>
<organism evidence="3 4">
    <name type="scientific">Paraburkholderia saeva</name>
    <dbReference type="NCBI Taxonomy" id="2777537"/>
    <lineage>
        <taxon>Bacteria</taxon>
        <taxon>Pseudomonadati</taxon>
        <taxon>Pseudomonadota</taxon>
        <taxon>Betaproteobacteria</taxon>
        <taxon>Burkholderiales</taxon>
        <taxon>Burkholderiaceae</taxon>
        <taxon>Paraburkholderia</taxon>
    </lineage>
</organism>